<dbReference type="Proteomes" id="UP000037035">
    <property type="component" value="Unassembled WGS sequence"/>
</dbReference>
<dbReference type="OrthoDB" id="2499492at2759"/>
<protein>
    <submittedName>
        <fullName evidence="2">Uncharacterized protein</fullName>
    </submittedName>
</protein>
<dbReference type="EMBL" id="LAVV01011652">
    <property type="protein sequence ID" value="KNZ47516.1"/>
    <property type="molecule type" value="Genomic_DNA"/>
</dbReference>
<feature type="compositionally biased region" description="Polar residues" evidence="1">
    <location>
        <begin position="73"/>
        <end position="85"/>
    </location>
</feature>
<feature type="region of interest" description="Disordered" evidence="1">
    <location>
        <begin position="113"/>
        <end position="166"/>
    </location>
</feature>
<feature type="compositionally biased region" description="Polar residues" evidence="1">
    <location>
        <begin position="151"/>
        <end position="160"/>
    </location>
</feature>
<accession>A0A0L6UG59</accession>
<reference evidence="2 3" key="1">
    <citation type="submission" date="2015-08" db="EMBL/GenBank/DDBJ databases">
        <title>Next Generation Sequencing and Analysis of the Genome of Puccinia sorghi L Schw, the Causal Agent of Maize Common Rust.</title>
        <authorList>
            <person name="Rochi L."/>
            <person name="Burguener G."/>
            <person name="Darino M."/>
            <person name="Turjanski A."/>
            <person name="Kreff E."/>
            <person name="Dieguez M.J."/>
            <person name="Sacco F."/>
        </authorList>
    </citation>
    <scope>NUCLEOTIDE SEQUENCE [LARGE SCALE GENOMIC DNA]</scope>
    <source>
        <strain evidence="2 3">RO10H11247</strain>
    </source>
</reference>
<name>A0A0L6UG59_9BASI</name>
<evidence type="ECO:0000313" key="3">
    <source>
        <dbReference type="Proteomes" id="UP000037035"/>
    </source>
</evidence>
<evidence type="ECO:0000256" key="1">
    <source>
        <dbReference type="SAM" id="MobiDB-lite"/>
    </source>
</evidence>
<proteinExistence type="predicted"/>
<gene>
    <name evidence="2" type="ORF">VP01_633g3</name>
</gene>
<dbReference type="VEuPathDB" id="FungiDB:VP01_633g3"/>
<organism evidence="2 3">
    <name type="scientific">Puccinia sorghi</name>
    <dbReference type="NCBI Taxonomy" id="27349"/>
    <lineage>
        <taxon>Eukaryota</taxon>
        <taxon>Fungi</taxon>
        <taxon>Dikarya</taxon>
        <taxon>Basidiomycota</taxon>
        <taxon>Pucciniomycotina</taxon>
        <taxon>Pucciniomycetes</taxon>
        <taxon>Pucciniales</taxon>
        <taxon>Pucciniaceae</taxon>
        <taxon>Puccinia</taxon>
    </lineage>
</organism>
<feature type="compositionally biased region" description="Low complexity" evidence="1">
    <location>
        <begin position="119"/>
        <end position="145"/>
    </location>
</feature>
<comment type="caution">
    <text evidence="2">The sequence shown here is derived from an EMBL/GenBank/DDBJ whole genome shotgun (WGS) entry which is preliminary data.</text>
</comment>
<sequence length="287" mass="31451">MISRFKNLFTKSKPSDAKFVRKLDALLCRCYRSSSSQSINPNKSREIQWANSAGDEVVDGKINSRRVVQIQVSVDQKTSHSSGPYSSCDPPQHEIPQSQPLPLLIISPNAEQDPEIQQPSDSPRSPSPIASSQGDSSSDSQSSDSHYFDNVTLSHNSLGSSEKLDNPEIGEALGGLIYPGGCHLTSSGNAPTSEKVPKVQHPNNLMNALSSHEIEWAAMMELQKADHSGILRGLTSRQIRWLVREGRCKTWLVGTEGPLKEEGRAEMPELQSPDCTVFGAYSFNFTV</sequence>
<feature type="region of interest" description="Disordered" evidence="1">
    <location>
        <begin position="73"/>
        <end position="98"/>
    </location>
</feature>
<evidence type="ECO:0000313" key="2">
    <source>
        <dbReference type="EMBL" id="KNZ47516.1"/>
    </source>
</evidence>
<keyword evidence="3" id="KW-1185">Reference proteome</keyword>
<dbReference type="AlphaFoldDB" id="A0A0L6UG59"/>